<proteinExistence type="predicted"/>
<dbReference type="PROSITE" id="PS00028">
    <property type="entry name" value="ZINC_FINGER_C2H2_1"/>
    <property type="match status" value="1"/>
</dbReference>
<sequence length="157" mass="17466">MASNRDLRCLLNTEVPASNREADLKEGHGTGAEDGEHEEHDDRDDDLDDENIFTCDNCQHDFDCLAELTEHRTNHCPAGKLVNVAVVIYVLGGADFQGAQACWEAGGRLRKENRIGKRVTRDMMKTGEEEEGWNMEVEREEEKNMEESASVSAGALG</sequence>
<evidence type="ECO:0000313" key="5">
    <source>
        <dbReference type="Proteomes" id="UP001219934"/>
    </source>
</evidence>
<dbReference type="EMBL" id="JAPTMU010000009">
    <property type="protein sequence ID" value="KAJ4938163.1"/>
    <property type="molecule type" value="Genomic_DNA"/>
</dbReference>
<dbReference type="GO" id="GO:0008270">
    <property type="term" value="F:zinc ion binding"/>
    <property type="evidence" value="ECO:0007669"/>
    <property type="project" value="UniProtKB-KW"/>
</dbReference>
<keyword evidence="1" id="KW-0862">Zinc</keyword>
<keyword evidence="1" id="KW-0479">Metal-binding</keyword>
<evidence type="ECO:0000259" key="3">
    <source>
        <dbReference type="PROSITE" id="PS50157"/>
    </source>
</evidence>
<feature type="compositionally biased region" description="Acidic residues" evidence="2">
    <location>
        <begin position="33"/>
        <end position="46"/>
    </location>
</feature>
<name>A0AAD6B7G2_9TELE</name>
<dbReference type="InterPro" id="IPR013087">
    <property type="entry name" value="Znf_C2H2_type"/>
</dbReference>
<reference evidence="4" key="1">
    <citation type="submission" date="2022-11" db="EMBL/GenBank/DDBJ databases">
        <title>Chromosome-level genome of Pogonophryne albipinna.</title>
        <authorList>
            <person name="Jo E."/>
        </authorList>
    </citation>
    <scope>NUCLEOTIDE SEQUENCE</scope>
    <source>
        <strain evidence="4">SGF0006</strain>
        <tissue evidence="4">Muscle</tissue>
    </source>
</reference>
<accession>A0AAD6B7G2</accession>
<feature type="region of interest" description="Disordered" evidence="2">
    <location>
        <begin position="128"/>
        <end position="157"/>
    </location>
</feature>
<comment type="caution">
    <text evidence="4">The sequence shown here is derived from an EMBL/GenBank/DDBJ whole genome shotgun (WGS) entry which is preliminary data.</text>
</comment>
<organism evidence="4 5">
    <name type="scientific">Pogonophryne albipinna</name>
    <dbReference type="NCBI Taxonomy" id="1090488"/>
    <lineage>
        <taxon>Eukaryota</taxon>
        <taxon>Metazoa</taxon>
        <taxon>Chordata</taxon>
        <taxon>Craniata</taxon>
        <taxon>Vertebrata</taxon>
        <taxon>Euteleostomi</taxon>
        <taxon>Actinopterygii</taxon>
        <taxon>Neopterygii</taxon>
        <taxon>Teleostei</taxon>
        <taxon>Neoteleostei</taxon>
        <taxon>Acanthomorphata</taxon>
        <taxon>Eupercaria</taxon>
        <taxon>Perciformes</taxon>
        <taxon>Notothenioidei</taxon>
        <taxon>Pogonophryne</taxon>
    </lineage>
</organism>
<evidence type="ECO:0000313" key="4">
    <source>
        <dbReference type="EMBL" id="KAJ4938163.1"/>
    </source>
</evidence>
<feature type="region of interest" description="Disordered" evidence="2">
    <location>
        <begin position="1"/>
        <end position="46"/>
    </location>
</feature>
<dbReference type="Proteomes" id="UP001219934">
    <property type="component" value="Unassembled WGS sequence"/>
</dbReference>
<dbReference type="AlphaFoldDB" id="A0AAD6B7G2"/>
<feature type="compositionally biased region" description="Basic and acidic residues" evidence="2">
    <location>
        <begin position="136"/>
        <end position="146"/>
    </location>
</feature>
<feature type="domain" description="C2H2-type" evidence="3">
    <location>
        <begin position="53"/>
        <end position="75"/>
    </location>
</feature>
<evidence type="ECO:0000256" key="1">
    <source>
        <dbReference type="PROSITE-ProRule" id="PRU00042"/>
    </source>
</evidence>
<evidence type="ECO:0000256" key="2">
    <source>
        <dbReference type="SAM" id="MobiDB-lite"/>
    </source>
</evidence>
<protein>
    <recommendedName>
        <fullName evidence="3">C2H2-type domain-containing protein</fullName>
    </recommendedName>
</protein>
<gene>
    <name evidence="4" type="ORF">JOQ06_002789</name>
</gene>
<dbReference type="PROSITE" id="PS50157">
    <property type="entry name" value="ZINC_FINGER_C2H2_2"/>
    <property type="match status" value="1"/>
</dbReference>
<keyword evidence="1" id="KW-0863">Zinc-finger</keyword>
<keyword evidence="5" id="KW-1185">Reference proteome</keyword>